<dbReference type="HOGENOM" id="CLU_3184460_0_0_9"/>
<name>B0TG53_HELMI</name>
<dbReference type="AlphaFoldDB" id="B0TG53"/>
<keyword evidence="3" id="KW-1185">Reference proteome</keyword>
<dbReference type="Proteomes" id="UP000008550">
    <property type="component" value="Chromosome"/>
</dbReference>
<accession>B0TG53</accession>
<evidence type="ECO:0000313" key="2">
    <source>
        <dbReference type="EMBL" id="ABZ84549.1"/>
    </source>
</evidence>
<proteinExistence type="predicted"/>
<feature type="region of interest" description="Disordered" evidence="1">
    <location>
        <begin position="17"/>
        <end position="46"/>
    </location>
</feature>
<sequence>MSHLEWHLKCHTRMSHLITNTTSPPRFPPGGNKEKSRAFVPGFIFR</sequence>
<evidence type="ECO:0000256" key="1">
    <source>
        <dbReference type="SAM" id="MobiDB-lite"/>
    </source>
</evidence>
<dbReference type="KEGG" id="hmo:HM1_1990"/>
<protein>
    <submittedName>
        <fullName evidence="2">Uncharacterized protein</fullName>
    </submittedName>
</protein>
<reference evidence="2 3" key="1">
    <citation type="journal article" date="2008" name="J. Bacteriol.">
        <title>The genome of Heliobacterium modesticaldum, a phototrophic representative of the Firmicutes containing the simplest photosynthetic apparatus.</title>
        <authorList>
            <person name="Sattley W.M."/>
            <person name="Madigan M.T."/>
            <person name="Swingley W.D."/>
            <person name="Cheung P.C."/>
            <person name="Clocksin K.M."/>
            <person name="Conrad A.L."/>
            <person name="Dejesa L.C."/>
            <person name="Honchak B.M."/>
            <person name="Jung D.O."/>
            <person name="Karbach L.E."/>
            <person name="Kurdoglu A."/>
            <person name="Lahiri S."/>
            <person name="Mastrian S.D."/>
            <person name="Page L.E."/>
            <person name="Taylor H.L."/>
            <person name="Wang Z.T."/>
            <person name="Raymond J."/>
            <person name="Chen M."/>
            <person name="Blankenship R.E."/>
            <person name="Touchman J.W."/>
        </authorList>
    </citation>
    <scope>NUCLEOTIDE SEQUENCE [LARGE SCALE GENOMIC DNA]</scope>
    <source>
        <strain evidence="3">ATCC 51547 / Ice1</strain>
    </source>
</reference>
<evidence type="ECO:0000313" key="3">
    <source>
        <dbReference type="Proteomes" id="UP000008550"/>
    </source>
</evidence>
<gene>
    <name evidence="2" type="ORF">HM1_1990</name>
</gene>
<dbReference type="STRING" id="498761.HM1_1990"/>
<dbReference type="EMBL" id="CP000930">
    <property type="protein sequence ID" value="ABZ84549.1"/>
    <property type="molecule type" value="Genomic_DNA"/>
</dbReference>
<organism evidence="2 3">
    <name type="scientific">Heliobacterium modesticaldum (strain ATCC 51547 / Ice1)</name>
    <dbReference type="NCBI Taxonomy" id="498761"/>
    <lineage>
        <taxon>Bacteria</taxon>
        <taxon>Bacillati</taxon>
        <taxon>Bacillota</taxon>
        <taxon>Clostridia</taxon>
        <taxon>Eubacteriales</taxon>
        <taxon>Heliobacteriaceae</taxon>
        <taxon>Heliomicrobium</taxon>
    </lineage>
</organism>